<dbReference type="PANTHER" id="PTHR35205">
    <property type="entry name" value="NB-ARC AND TPR DOMAIN PROTEIN"/>
    <property type="match status" value="1"/>
</dbReference>
<dbReference type="Pfam" id="PF18738">
    <property type="entry name" value="HEPN_DZIP3"/>
    <property type="match status" value="1"/>
</dbReference>
<dbReference type="Gene3D" id="1.25.40.10">
    <property type="entry name" value="Tetratricopeptide repeat domain"/>
    <property type="match status" value="1"/>
</dbReference>
<proteinExistence type="predicted"/>
<dbReference type="InterPro" id="IPR011990">
    <property type="entry name" value="TPR-like_helical_dom_sf"/>
</dbReference>
<accession>A0A7M5UD44</accession>
<dbReference type="InterPro" id="IPR041249">
    <property type="entry name" value="HEPN_DZIP3"/>
</dbReference>
<dbReference type="Pfam" id="PF00931">
    <property type="entry name" value="NB-ARC"/>
    <property type="match status" value="1"/>
</dbReference>
<dbReference type="OrthoDB" id="5984832at2759"/>
<organism evidence="4 5">
    <name type="scientific">Clytia hemisphaerica</name>
    <dbReference type="NCBI Taxonomy" id="252671"/>
    <lineage>
        <taxon>Eukaryota</taxon>
        <taxon>Metazoa</taxon>
        <taxon>Cnidaria</taxon>
        <taxon>Hydrozoa</taxon>
        <taxon>Hydroidolina</taxon>
        <taxon>Leptothecata</taxon>
        <taxon>Obeliida</taxon>
        <taxon>Clytiidae</taxon>
        <taxon>Clytia</taxon>
    </lineage>
</organism>
<dbReference type="AlphaFoldDB" id="A0A7M5UD44"/>
<evidence type="ECO:0000259" key="2">
    <source>
        <dbReference type="Pfam" id="PF00931"/>
    </source>
</evidence>
<dbReference type="Proteomes" id="UP000594262">
    <property type="component" value="Unplaced"/>
</dbReference>
<dbReference type="InterPro" id="IPR002182">
    <property type="entry name" value="NB-ARC"/>
</dbReference>
<feature type="domain" description="DZIP3-like HEPN" evidence="3">
    <location>
        <begin position="48"/>
        <end position="174"/>
    </location>
</feature>
<sequence length="932" mass="109347">MASANIGLQTKYPTQQQKNGFKQQLLREKSTTCLHNLFHQKFSRNPVTLYQELSQTKHKKELDKLKKKGVLKNDQYDQVFPQSQQTDSTQFDITLLFLLIRTLCGHKVPSNGWDKEPDVNDIDDIANALRLKLERNRMQHGQLSISTVEYRKSFRYLEKTLLALGCPQNELNDLLPLFEYDLPPANKNFIGRQNKLGEIYKHLNVNNKSNVVISGIPGVGKSELAKQYYVINKTNYDHVIWVNVDNIEDTFTNIASILRFHDKTNVKIIVNLLKTYFTNERVLYIYDNCTDIDQLTNYLDLSQHNIVTTQIKHWGQGFEVVPLENWAQPMAIQFLKDHLPTPNIQDIRKLTDELECHPLGLQHAVATMRQTGMSVAEYLTDLQEDKGDVLSQRVALGLGINTSVLASFLKTIKRIEKDNPEAIELLSVVGILDGTCMKEEFLERCYKRKREYNKVKLILTNYSIVERNERIVEFSHKKVNYLTIHSLYQEAIKIYIIQKNRKRHTIQKLIAMAGKNLTIQHDCNEEKLLWYNQIMFIYKQPCYRDTLLQILSDDFFVVEIMMRMLQVFSKDRFYISRYIYNFKKNDQSHPVPYLIELYFLHEKLVDNEQAQYILSALDSLEMRILIHVRSSKAKYSLLDLLYRNREFFSTKSNHSFNEIVLMDNEHWQKALEYIKKKMSTSRETFLASICYKELREYDKALELLFKIPEYDDNTTYGTNSKVQIACCMILKEKVEEGLDIIESLDLSSSYDSFRDIGRALYDVNLLEQSKGYFKKWLKPDCTHNDLDAFCKMIILQCTTTGTTTSEHIVATLEFYLSVLSPYVFCRPSRVKLLIYCRLIDQNKVEEAREYLQTEVSPEIDNQKYTGNLFRETLMLAEHWEKNEEFRKALILYRMIKSFEGKICNHENIIEDIDADIFKNAELKINDLNKQLE</sequence>
<evidence type="ECO:0000259" key="3">
    <source>
        <dbReference type="Pfam" id="PF18738"/>
    </source>
</evidence>
<evidence type="ECO:0000313" key="5">
    <source>
        <dbReference type="Proteomes" id="UP000594262"/>
    </source>
</evidence>
<dbReference type="PANTHER" id="PTHR35205:SF1">
    <property type="entry name" value="ZU5 DOMAIN-CONTAINING PROTEIN"/>
    <property type="match status" value="1"/>
</dbReference>
<dbReference type="SUPFAM" id="SSF52540">
    <property type="entry name" value="P-loop containing nucleoside triphosphate hydrolases"/>
    <property type="match status" value="1"/>
</dbReference>
<dbReference type="EnsemblMetazoa" id="CLYHEMT009121.1">
    <property type="protein sequence ID" value="CLYHEMP009121.1"/>
    <property type="gene ID" value="CLYHEMG009121"/>
</dbReference>
<dbReference type="SUPFAM" id="SSF48452">
    <property type="entry name" value="TPR-like"/>
    <property type="match status" value="1"/>
</dbReference>
<evidence type="ECO:0000313" key="4">
    <source>
        <dbReference type="EnsemblMetazoa" id="CLYHEMP009121.1"/>
    </source>
</evidence>
<feature type="region of interest" description="Disordered" evidence="1">
    <location>
        <begin position="1"/>
        <end position="21"/>
    </location>
</feature>
<dbReference type="Gene3D" id="3.40.50.300">
    <property type="entry name" value="P-loop containing nucleotide triphosphate hydrolases"/>
    <property type="match status" value="1"/>
</dbReference>
<name>A0A7M5UD44_9CNID</name>
<reference evidence="4" key="1">
    <citation type="submission" date="2021-01" db="UniProtKB">
        <authorList>
            <consortium name="EnsemblMetazoa"/>
        </authorList>
    </citation>
    <scope>IDENTIFICATION</scope>
</reference>
<keyword evidence="5" id="KW-1185">Reference proteome</keyword>
<protein>
    <recommendedName>
        <fullName evidence="6">NB-ARC domain-containing protein</fullName>
    </recommendedName>
</protein>
<dbReference type="InterPro" id="IPR027417">
    <property type="entry name" value="P-loop_NTPase"/>
</dbReference>
<evidence type="ECO:0000256" key="1">
    <source>
        <dbReference type="SAM" id="MobiDB-lite"/>
    </source>
</evidence>
<evidence type="ECO:0008006" key="6">
    <source>
        <dbReference type="Google" id="ProtNLM"/>
    </source>
</evidence>
<feature type="domain" description="NB-ARC" evidence="2">
    <location>
        <begin position="193"/>
        <end position="289"/>
    </location>
</feature>